<dbReference type="InterPro" id="IPR002307">
    <property type="entry name" value="Tyr-tRNA-ligase"/>
</dbReference>
<evidence type="ECO:0000256" key="6">
    <source>
        <dbReference type="ARBA" id="ARBA00022741"/>
    </source>
</evidence>
<keyword evidence="9 12" id="KW-0030">Aminoacyl-tRNA synthetase</keyword>
<keyword evidence="4" id="KW-0963">Cytoplasm</keyword>
<dbReference type="CDD" id="cd00805">
    <property type="entry name" value="TyrRS_core"/>
    <property type="match status" value="1"/>
</dbReference>
<dbReference type="SUPFAM" id="SSF52374">
    <property type="entry name" value="Nucleotidylyl transferase"/>
    <property type="match status" value="1"/>
</dbReference>
<dbReference type="GO" id="GO:0004831">
    <property type="term" value="F:tyrosine-tRNA ligase activity"/>
    <property type="evidence" value="ECO:0007669"/>
    <property type="project" value="UniProtKB-EC"/>
</dbReference>
<accession>A0A5N6KV37</accession>
<feature type="compositionally biased region" description="Basic residues" evidence="13">
    <location>
        <begin position="411"/>
        <end position="421"/>
    </location>
</feature>
<dbReference type="AlphaFoldDB" id="A0A5N6KV37"/>
<dbReference type="NCBIfam" id="TIGR00234">
    <property type="entry name" value="tyrS"/>
    <property type="match status" value="1"/>
</dbReference>
<dbReference type="GO" id="GO:0005737">
    <property type="term" value="C:cytoplasm"/>
    <property type="evidence" value="ECO:0007669"/>
    <property type="project" value="UniProtKB-SubCell"/>
</dbReference>
<evidence type="ECO:0000256" key="9">
    <source>
        <dbReference type="ARBA" id="ARBA00023146"/>
    </source>
</evidence>
<dbReference type="PANTHER" id="PTHR46264">
    <property type="entry name" value="TYROSINE-TRNA LIGASE"/>
    <property type="match status" value="1"/>
</dbReference>
<evidence type="ECO:0000256" key="7">
    <source>
        <dbReference type="ARBA" id="ARBA00022840"/>
    </source>
</evidence>
<comment type="similarity">
    <text evidence="2 12">Belongs to the class-I aminoacyl-tRNA synthetase family.</text>
</comment>
<keyword evidence="6 12" id="KW-0547">Nucleotide-binding</keyword>
<protein>
    <recommendedName>
        <fullName evidence="3 12">Tyrosine--tRNA ligase</fullName>
        <ecNumber evidence="3 12">6.1.1.1</ecNumber>
    </recommendedName>
    <alternativeName>
        <fullName evidence="10 12">Tyrosyl-tRNA synthetase</fullName>
    </alternativeName>
</protein>
<name>A0A5N6KV37_9ROSI</name>
<dbReference type="InterPro" id="IPR002305">
    <property type="entry name" value="aa-tRNA-synth_Ic"/>
</dbReference>
<dbReference type="Pfam" id="PF00579">
    <property type="entry name" value="tRNA-synt_1b"/>
    <property type="match status" value="1"/>
</dbReference>
<evidence type="ECO:0000256" key="11">
    <source>
        <dbReference type="ARBA" id="ARBA00048248"/>
    </source>
</evidence>
<dbReference type="GO" id="GO:0005524">
    <property type="term" value="F:ATP binding"/>
    <property type="evidence" value="ECO:0007669"/>
    <property type="project" value="UniProtKB-KW"/>
</dbReference>
<dbReference type="OrthoDB" id="197206at2759"/>
<dbReference type="PANTHER" id="PTHR46264:SF4">
    <property type="entry name" value="TYROSINE--TRNA LIGASE, CYTOPLASMIC"/>
    <property type="match status" value="1"/>
</dbReference>
<comment type="caution">
    <text evidence="14">The sequence shown here is derived from an EMBL/GenBank/DDBJ whole genome shotgun (WGS) entry which is preliminary data.</text>
</comment>
<dbReference type="NCBIfam" id="NF006330">
    <property type="entry name" value="PRK08560.1"/>
    <property type="match status" value="1"/>
</dbReference>
<evidence type="ECO:0000256" key="8">
    <source>
        <dbReference type="ARBA" id="ARBA00022917"/>
    </source>
</evidence>
<gene>
    <name evidence="14" type="ORF">FH972_023194</name>
</gene>
<sequence>MADRTQSAEDRLVEITAILGNVNLSAEEKNTKVAALASGHSSEKALGSKATATDQGADMTADQKMALVTSNLQEHLNIEIMEDVLKKEGRSPIIYWGTAPTGRPHCGYFVPMLKIAEYLRAGCTVKILLADIHAFLDNLKAPIELVKYRAQYYKFVITNLLKAVGVSVERLEFVLGSSYQLSSAYQMDLLRLCTIVTIHDAKKAGAEVVKQIENATLSGLVYPLMQALDEQYLGVDVQFGGVDQRKIFTLAKDVLPKLGYKERAHLMNPMVPGLAGGKMSASDPDSKIDVFDSPEAVTKKIKKAHAVPKEVEGNGILSFVEFVLLPAASLKTNGKPQFVVERRDGEPLVYESIGKMQEDYVNDVLSPQILKPAVTKALNELLAPVQDAFRASPEFAEIANLAYPPPVPEKKVKKVKDKGSRHPGAAKVEAKADGSVEGPGKDQVNVASSANAALGELAEEKKAVS</sequence>
<keyword evidence="5 12" id="KW-0436">Ligase</keyword>
<feature type="region of interest" description="Disordered" evidence="13">
    <location>
        <begin position="408"/>
        <end position="448"/>
    </location>
</feature>
<dbReference type="Gene3D" id="1.10.240.10">
    <property type="entry name" value="Tyrosyl-Transfer RNA Synthetase"/>
    <property type="match status" value="1"/>
</dbReference>
<evidence type="ECO:0000256" key="5">
    <source>
        <dbReference type="ARBA" id="ARBA00022598"/>
    </source>
</evidence>
<evidence type="ECO:0000313" key="15">
    <source>
        <dbReference type="Proteomes" id="UP000327013"/>
    </source>
</evidence>
<evidence type="ECO:0000256" key="10">
    <source>
        <dbReference type="ARBA" id="ARBA00033323"/>
    </source>
</evidence>
<reference evidence="14 15" key="1">
    <citation type="submission" date="2019-06" db="EMBL/GenBank/DDBJ databases">
        <title>A chromosomal-level reference genome of Carpinus fangiana (Coryloideae, Betulaceae).</title>
        <authorList>
            <person name="Yang X."/>
            <person name="Wang Z."/>
            <person name="Zhang L."/>
            <person name="Hao G."/>
            <person name="Liu J."/>
            <person name="Yang Y."/>
        </authorList>
    </citation>
    <scope>NUCLEOTIDE SEQUENCE [LARGE SCALE GENOMIC DNA]</scope>
    <source>
        <strain evidence="14">Cfa_2016G</strain>
        <tissue evidence="14">Leaf</tissue>
    </source>
</reference>
<evidence type="ECO:0000256" key="2">
    <source>
        <dbReference type="ARBA" id="ARBA00005594"/>
    </source>
</evidence>
<organism evidence="14 15">
    <name type="scientific">Carpinus fangiana</name>
    <dbReference type="NCBI Taxonomy" id="176857"/>
    <lineage>
        <taxon>Eukaryota</taxon>
        <taxon>Viridiplantae</taxon>
        <taxon>Streptophyta</taxon>
        <taxon>Embryophyta</taxon>
        <taxon>Tracheophyta</taxon>
        <taxon>Spermatophyta</taxon>
        <taxon>Magnoliopsida</taxon>
        <taxon>eudicotyledons</taxon>
        <taxon>Gunneridae</taxon>
        <taxon>Pentapetalae</taxon>
        <taxon>rosids</taxon>
        <taxon>fabids</taxon>
        <taxon>Fagales</taxon>
        <taxon>Betulaceae</taxon>
        <taxon>Carpinus</taxon>
    </lineage>
</organism>
<dbReference type="Proteomes" id="UP000327013">
    <property type="component" value="Unassembled WGS sequence"/>
</dbReference>
<dbReference type="PRINTS" id="PR01040">
    <property type="entry name" value="TRNASYNTHTYR"/>
</dbReference>
<proteinExistence type="inferred from homology"/>
<evidence type="ECO:0000256" key="1">
    <source>
        <dbReference type="ARBA" id="ARBA00004496"/>
    </source>
</evidence>
<comment type="catalytic activity">
    <reaction evidence="11 12">
        <text>tRNA(Tyr) + L-tyrosine + ATP = L-tyrosyl-tRNA(Tyr) + AMP + diphosphate + H(+)</text>
        <dbReference type="Rhea" id="RHEA:10220"/>
        <dbReference type="Rhea" id="RHEA-COMP:9706"/>
        <dbReference type="Rhea" id="RHEA-COMP:9707"/>
        <dbReference type="ChEBI" id="CHEBI:15378"/>
        <dbReference type="ChEBI" id="CHEBI:30616"/>
        <dbReference type="ChEBI" id="CHEBI:33019"/>
        <dbReference type="ChEBI" id="CHEBI:58315"/>
        <dbReference type="ChEBI" id="CHEBI:78442"/>
        <dbReference type="ChEBI" id="CHEBI:78536"/>
        <dbReference type="ChEBI" id="CHEBI:456215"/>
        <dbReference type="EC" id="6.1.1.1"/>
    </reaction>
</comment>
<evidence type="ECO:0000256" key="12">
    <source>
        <dbReference type="RuleBase" id="RU361234"/>
    </source>
</evidence>
<comment type="subcellular location">
    <subcellularLocation>
        <location evidence="1">Cytoplasm</location>
    </subcellularLocation>
</comment>
<keyword evidence="15" id="KW-1185">Reference proteome</keyword>
<dbReference type="InterPro" id="IPR014729">
    <property type="entry name" value="Rossmann-like_a/b/a_fold"/>
</dbReference>
<dbReference type="Gene3D" id="3.40.50.620">
    <property type="entry name" value="HUPs"/>
    <property type="match status" value="1"/>
</dbReference>
<dbReference type="InterPro" id="IPR050489">
    <property type="entry name" value="Tyr-tRNA_synthase"/>
</dbReference>
<evidence type="ECO:0000256" key="4">
    <source>
        <dbReference type="ARBA" id="ARBA00022490"/>
    </source>
</evidence>
<evidence type="ECO:0000256" key="3">
    <source>
        <dbReference type="ARBA" id="ARBA00013160"/>
    </source>
</evidence>
<dbReference type="GO" id="GO:0006437">
    <property type="term" value="P:tyrosyl-tRNA aminoacylation"/>
    <property type="evidence" value="ECO:0007669"/>
    <property type="project" value="InterPro"/>
</dbReference>
<dbReference type="EC" id="6.1.1.1" evidence="3 12"/>
<dbReference type="EMBL" id="VIBQ01000013">
    <property type="protein sequence ID" value="KAB8346148.1"/>
    <property type="molecule type" value="Genomic_DNA"/>
</dbReference>
<keyword evidence="8 12" id="KW-0648">Protein biosynthesis</keyword>
<dbReference type="FunFam" id="3.40.50.620:FF:000040">
    <property type="entry name" value="Tyrosine--tRNA ligase"/>
    <property type="match status" value="1"/>
</dbReference>
<evidence type="ECO:0000313" key="14">
    <source>
        <dbReference type="EMBL" id="KAB8346148.1"/>
    </source>
</evidence>
<evidence type="ECO:0000256" key="13">
    <source>
        <dbReference type="SAM" id="MobiDB-lite"/>
    </source>
</evidence>
<keyword evidence="7 12" id="KW-0067">ATP-binding</keyword>